<dbReference type="InterPro" id="IPR013432">
    <property type="entry name" value="Doc_partner"/>
</dbReference>
<dbReference type="Proteomes" id="UP000569092">
    <property type="component" value="Unassembled WGS sequence"/>
</dbReference>
<dbReference type="Pfam" id="PF04014">
    <property type="entry name" value="MazE_antitoxin"/>
    <property type="match status" value="1"/>
</dbReference>
<dbReference type="SUPFAM" id="SSF89447">
    <property type="entry name" value="AbrB/MazE/MraZ-like"/>
    <property type="match status" value="1"/>
</dbReference>
<dbReference type="NCBIfam" id="TIGR02609">
    <property type="entry name" value="doc_partner"/>
    <property type="match status" value="1"/>
</dbReference>
<evidence type="ECO:0000313" key="3">
    <source>
        <dbReference type="Proteomes" id="UP000569092"/>
    </source>
</evidence>
<accession>A0A7W8J8R7</accession>
<dbReference type="EMBL" id="JACHDZ010000004">
    <property type="protein sequence ID" value="MBB5344680.1"/>
    <property type="molecule type" value="Genomic_DNA"/>
</dbReference>
<dbReference type="InterPro" id="IPR007159">
    <property type="entry name" value="SpoVT-AbrB_dom"/>
</dbReference>
<feature type="domain" description="SpoVT-AbrB" evidence="1">
    <location>
        <begin position="8"/>
        <end position="53"/>
    </location>
</feature>
<evidence type="ECO:0000259" key="1">
    <source>
        <dbReference type="SMART" id="SM00966"/>
    </source>
</evidence>
<reference evidence="2 3" key="1">
    <citation type="submission" date="2020-08" db="EMBL/GenBank/DDBJ databases">
        <title>Genomic Encyclopedia of Type Strains, Phase IV (KMG-V): Genome sequencing to study the core and pangenomes of soil and plant-associated prokaryotes.</title>
        <authorList>
            <person name="Whitman W."/>
        </authorList>
    </citation>
    <scope>NUCLEOTIDE SEQUENCE [LARGE SCALE GENOMIC DNA]</scope>
    <source>
        <strain evidence="2 3">M8US30</strain>
    </source>
</reference>
<proteinExistence type="predicted"/>
<evidence type="ECO:0000313" key="2">
    <source>
        <dbReference type="EMBL" id="MBB5344680.1"/>
    </source>
</evidence>
<comment type="caution">
    <text evidence="2">The sequence shown here is derived from an EMBL/GenBank/DDBJ whole genome shotgun (WGS) entry which is preliminary data.</text>
</comment>
<name>A0A7W8J8R7_9BACT</name>
<sequence length="75" mass="8264">MATAVKITTIGNSVGIVLPKEILSHLHVEKGDTLYVTESPDGIRLSPYDAALGRKLDAFEQVMRENRDVLKKLAE</sequence>
<dbReference type="SMART" id="SM00966">
    <property type="entry name" value="SpoVT_AbrB"/>
    <property type="match status" value="1"/>
</dbReference>
<dbReference type="Gene3D" id="2.10.260.10">
    <property type="match status" value="1"/>
</dbReference>
<dbReference type="GO" id="GO:0003677">
    <property type="term" value="F:DNA binding"/>
    <property type="evidence" value="ECO:0007669"/>
    <property type="project" value="InterPro"/>
</dbReference>
<dbReference type="AlphaFoldDB" id="A0A7W8J8R7"/>
<protein>
    <submittedName>
        <fullName evidence="2">Addiction module antidote</fullName>
    </submittedName>
</protein>
<gene>
    <name evidence="2" type="ORF">HDF10_002666</name>
</gene>
<dbReference type="InterPro" id="IPR037914">
    <property type="entry name" value="SpoVT-AbrB_sf"/>
</dbReference>
<organism evidence="2 3">
    <name type="scientific">Tunturiibacter lichenicola</name>
    <dbReference type="NCBI Taxonomy" id="2051959"/>
    <lineage>
        <taxon>Bacteria</taxon>
        <taxon>Pseudomonadati</taxon>
        <taxon>Acidobacteriota</taxon>
        <taxon>Terriglobia</taxon>
        <taxon>Terriglobales</taxon>
        <taxon>Acidobacteriaceae</taxon>
        <taxon>Tunturiibacter</taxon>
    </lineage>
</organism>